<reference evidence="2" key="1">
    <citation type="submission" date="2017-06" db="EMBL/GenBank/DDBJ databases">
        <title>Novel phages from South African skin metaviromes.</title>
        <authorList>
            <person name="van Zyl L.J."/>
            <person name="Abrahams Y."/>
            <person name="Stander E.A."/>
            <person name="Kirby B.M."/>
            <person name="Clavaud C."/>
            <person name="Farcet C."/>
            <person name="Breton L."/>
            <person name="Trindade M.I."/>
        </authorList>
    </citation>
    <scope>NUCLEOTIDE SEQUENCE</scope>
</reference>
<accession>A0A2H4JCK2</accession>
<feature type="compositionally biased region" description="Basic and acidic residues" evidence="1">
    <location>
        <begin position="101"/>
        <end position="112"/>
    </location>
</feature>
<evidence type="ECO:0000313" key="2">
    <source>
        <dbReference type="EMBL" id="ASN72985.1"/>
    </source>
</evidence>
<dbReference type="EMBL" id="MF417992">
    <property type="protein sequence ID" value="ASN72985.1"/>
    <property type="molecule type" value="Genomic_DNA"/>
</dbReference>
<protein>
    <submittedName>
        <fullName evidence="2">Uncharacterized protein</fullName>
    </submittedName>
</protein>
<sequence>MNKPTEIKYSLDENGEPYFAATHIQAVQGLNFDEDKDLSTIIFNLENEINKVSEENSTLRKFIEDSKIEISNLNTNIETCKNTIETLKTKVGSLEMNIKNSQDEIEKKKDVETNEGGSSE</sequence>
<gene>
    <name evidence="2" type="ORF">7F22_4</name>
</gene>
<proteinExistence type="predicted"/>
<name>A0A2H4JCK2_9CAUD</name>
<dbReference type="Gene3D" id="1.20.5.340">
    <property type="match status" value="1"/>
</dbReference>
<organism evidence="2">
    <name type="scientific">uncultured Caudovirales phage</name>
    <dbReference type="NCBI Taxonomy" id="2100421"/>
    <lineage>
        <taxon>Viruses</taxon>
        <taxon>Duplodnaviria</taxon>
        <taxon>Heunggongvirae</taxon>
        <taxon>Uroviricota</taxon>
        <taxon>Caudoviricetes</taxon>
        <taxon>Peduoviridae</taxon>
        <taxon>Maltschvirus</taxon>
        <taxon>Maltschvirus maltsch</taxon>
    </lineage>
</organism>
<evidence type="ECO:0000256" key="1">
    <source>
        <dbReference type="SAM" id="MobiDB-lite"/>
    </source>
</evidence>
<feature type="region of interest" description="Disordered" evidence="1">
    <location>
        <begin position="100"/>
        <end position="120"/>
    </location>
</feature>